<reference evidence="1 2" key="1">
    <citation type="submission" date="2021-06" db="EMBL/GenBank/DDBJ databases">
        <authorList>
            <person name="Kallberg Y."/>
            <person name="Tangrot J."/>
            <person name="Rosling A."/>
        </authorList>
    </citation>
    <scope>NUCLEOTIDE SEQUENCE [LARGE SCALE GENOMIC DNA]</scope>
    <source>
        <strain evidence="1 2">120-4 pot B 10/14</strain>
    </source>
</reference>
<name>A0ABN7VZM7_GIGMA</name>
<dbReference type="Proteomes" id="UP000789901">
    <property type="component" value="Unassembled WGS sequence"/>
</dbReference>
<feature type="non-terminal residue" evidence="1">
    <location>
        <position position="1"/>
    </location>
</feature>
<evidence type="ECO:0000313" key="1">
    <source>
        <dbReference type="EMBL" id="CAG8807948.1"/>
    </source>
</evidence>
<sequence length="127" mass="14284">GKKERKLMNDTNISMPAIGIVANTRHLSLAGMQVYTNLLSPNLKTLACGHKYHVECLEEICQKCLPCLEFLKNGIQANVDQLLELQENITEEFISETNEDDDNVIIIGSNKDTVLDSLLQQLKELQQ</sequence>
<proteinExistence type="predicted"/>
<protein>
    <submittedName>
        <fullName evidence="1">26286_t:CDS:1</fullName>
    </submittedName>
</protein>
<gene>
    <name evidence="1" type="ORF">GMARGA_LOCUS24612</name>
</gene>
<comment type="caution">
    <text evidence="1">The sequence shown here is derived from an EMBL/GenBank/DDBJ whole genome shotgun (WGS) entry which is preliminary data.</text>
</comment>
<evidence type="ECO:0000313" key="2">
    <source>
        <dbReference type="Proteomes" id="UP000789901"/>
    </source>
</evidence>
<organism evidence="1 2">
    <name type="scientific">Gigaspora margarita</name>
    <dbReference type="NCBI Taxonomy" id="4874"/>
    <lineage>
        <taxon>Eukaryota</taxon>
        <taxon>Fungi</taxon>
        <taxon>Fungi incertae sedis</taxon>
        <taxon>Mucoromycota</taxon>
        <taxon>Glomeromycotina</taxon>
        <taxon>Glomeromycetes</taxon>
        <taxon>Diversisporales</taxon>
        <taxon>Gigasporaceae</taxon>
        <taxon>Gigaspora</taxon>
    </lineage>
</organism>
<accession>A0ABN7VZM7</accession>
<keyword evidence="2" id="KW-1185">Reference proteome</keyword>
<dbReference type="EMBL" id="CAJVQB010026142">
    <property type="protein sequence ID" value="CAG8807948.1"/>
    <property type="molecule type" value="Genomic_DNA"/>
</dbReference>